<dbReference type="RefSeq" id="WP_349110966.1">
    <property type="nucleotide sequence ID" value="NZ_JBBNIN010000010.1"/>
</dbReference>
<sequence length="139" mass="16478">MRKQDYLVLSLSFEAADEVDKSSDNQIFLSFLGLLREKYLKCQQGKDVTFHSVILAGVYDIKTLKLKLHPQEESKYNSLWNIADNNQMYMKVSSDRNQFIVSGMLQMPLAMQKFYEYYEEIYSEKDQKFIEENGRKLLY</sequence>
<evidence type="ECO:0000313" key="2">
    <source>
        <dbReference type="Proteomes" id="UP001482154"/>
    </source>
</evidence>
<gene>
    <name evidence="1" type="ORF">AAAU51_08235</name>
</gene>
<dbReference type="EMBL" id="JBBNIN010000010">
    <property type="protein sequence ID" value="MEQ2711158.1"/>
    <property type="molecule type" value="Genomic_DNA"/>
</dbReference>
<proteinExistence type="predicted"/>
<accession>A0ABV1IVA5</accession>
<comment type="caution">
    <text evidence="1">The sequence shown here is derived from an EMBL/GenBank/DDBJ whole genome shotgun (WGS) entry which is preliminary data.</text>
</comment>
<reference evidence="1 2" key="1">
    <citation type="submission" date="2024-04" db="EMBL/GenBank/DDBJ databases">
        <title>Human intestinal bacterial collection.</title>
        <authorList>
            <person name="Pauvert C."/>
            <person name="Hitch T.C.A."/>
            <person name="Clavel T."/>
        </authorList>
    </citation>
    <scope>NUCLEOTIDE SEQUENCE [LARGE SCALE GENOMIC DNA]</scope>
    <source>
        <strain evidence="1 2">CLA-AA-H249</strain>
    </source>
</reference>
<organism evidence="1 2">
    <name type="scientific">Anaerostipes amylophilus</name>
    <dbReference type="NCBI Taxonomy" id="2981779"/>
    <lineage>
        <taxon>Bacteria</taxon>
        <taxon>Bacillati</taxon>
        <taxon>Bacillota</taxon>
        <taxon>Clostridia</taxon>
        <taxon>Lachnospirales</taxon>
        <taxon>Lachnospiraceae</taxon>
        <taxon>Anaerostipes</taxon>
    </lineage>
</organism>
<name>A0ABV1IVA5_9FIRM</name>
<dbReference type="Proteomes" id="UP001482154">
    <property type="component" value="Unassembled WGS sequence"/>
</dbReference>
<keyword evidence="2" id="KW-1185">Reference proteome</keyword>
<evidence type="ECO:0000313" key="1">
    <source>
        <dbReference type="EMBL" id="MEQ2711158.1"/>
    </source>
</evidence>
<protein>
    <submittedName>
        <fullName evidence="1">Uncharacterized protein</fullName>
    </submittedName>
</protein>